<dbReference type="SUPFAM" id="SSF81901">
    <property type="entry name" value="HCP-like"/>
    <property type="match status" value="1"/>
</dbReference>
<evidence type="ECO:0000256" key="4">
    <source>
        <dbReference type="ARBA" id="ARBA00022737"/>
    </source>
</evidence>
<evidence type="ECO:0000256" key="6">
    <source>
        <dbReference type="PROSITE-ProRule" id="PRU00708"/>
    </source>
</evidence>
<sequence>MHYSLGQPKSKDFTSLLKLCSAKSDLKTGRQIHAQLFIHGFASHIVAMTAVVNMYAKCKRMEDARKVFDGMPDKDLVSWNAMVSGYVHNCMPEMALQMVRRIGENEWIPDSVTLVSALPACTNLRALQIGTSIHGFSIRHGFESLVNISAALVDMYAKCGEVSKARLVFDRMPSGNVVSWNSMIDGYRKNGNYEEALELYKMLLREGIEPDEVTFMGALHACGELGNLTEGKQIHKLAVKLGFGSNLLVMNALITMYCKCKGVDLACEVFKTLPYKTLVSWNAMILGYAQNGYPQKAITLFLDLQRDKNVKSNSFTIVSVIPALADLSSLRQAKDTHAYCIRHGFDSNIYVLTGLIDLYSKCGSVILARVLFDSTEDKNVATWNAMIDGYGSHGLGKAAIELFEKMKRGPLRPNDVTFLSVLSACSHTGLLEEGWKYLHSMEKEYGLEPKIGHYGSMVHLLGRVGKLNEAWNFIQDMPIEPSIAIYGALLGACKVHKNIHLAERVANKIFELRPDNGGYHVLLANIYADASMWDDMAKVRKIMDRDGLLKIPGCTFIELRNEIHTFYSGDTTHPQAKQIYSRLDWLIEEIKKIGYIPDTKSIDDVEEEVKEKLVSSHSEKLAIAFGLISSAPGATIQIRKNLRVCIDCHNATKFISKLTGREIIVRDMQRFHYFREGSCSCGDYCNFVVDTRQLIMLSSKTRAINISTKNKLKKI</sequence>
<evidence type="ECO:0000259" key="7">
    <source>
        <dbReference type="Pfam" id="PF14432"/>
    </source>
</evidence>
<comment type="subcellular location">
    <subcellularLocation>
        <location evidence="1">Plastid</location>
        <location evidence="1">Chloroplast</location>
    </subcellularLocation>
</comment>
<dbReference type="GO" id="GO:0009451">
    <property type="term" value="P:RNA modification"/>
    <property type="evidence" value="ECO:0007669"/>
    <property type="project" value="InterPro"/>
</dbReference>
<dbReference type="Pfam" id="PF01535">
    <property type="entry name" value="PPR"/>
    <property type="match status" value="6"/>
</dbReference>
<dbReference type="Pfam" id="PF20431">
    <property type="entry name" value="E_motif"/>
    <property type="match status" value="1"/>
</dbReference>
<dbReference type="Pfam" id="PF13041">
    <property type="entry name" value="PPR_2"/>
    <property type="match status" value="2"/>
</dbReference>
<dbReference type="PANTHER" id="PTHR47926">
    <property type="entry name" value="PENTATRICOPEPTIDE REPEAT-CONTAINING PROTEIN"/>
    <property type="match status" value="1"/>
</dbReference>
<reference evidence="8" key="1">
    <citation type="submission" date="2022-08" db="EMBL/GenBank/DDBJ databases">
        <authorList>
            <person name="Marques A."/>
        </authorList>
    </citation>
    <scope>NUCLEOTIDE SEQUENCE</scope>
    <source>
        <strain evidence="8">RhyPub2mFocal</strain>
        <tissue evidence="8">Leaves</tissue>
    </source>
</reference>
<dbReference type="PROSITE" id="PS51375">
    <property type="entry name" value="PPR"/>
    <property type="match status" value="4"/>
</dbReference>
<dbReference type="NCBIfam" id="TIGR00756">
    <property type="entry name" value="PPR"/>
    <property type="match status" value="6"/>
</dbReference>
<feature type="domain" description="DYW" evidence="7">
    <location>
        <begin position="594"/>
        <end position="684"/>
    </location>
</feature>
<dbReference type="EMBL" id="JAMFTS010000003">
    <property type="protein sequence ID" value="KAJ4776835.1"/>
    <property type="molecule type" value="Genomic_DNA"/>
</dbReference>
<dbReference type="Pfam" id="PF20430">
    <property type="entry name" value="Eplus_motif"/>
    <property type="match status" value="1"/>
</dbReference>
<feature type="repeat" description="PPR" evidence="6">
    <location>
        <begin position="176"/>
        <end position="210"/>
    </location>
</feature>
<accession>A0AAV8EB99</accession>
<dbReference type="FunFam" id="1.25.40.10:FF:000344">
    <property type="entry name" value="Pentatricopeptide repeat-containing protein"/>
    <property type="match status" value="1"/>
</dbReference>
<keyword evidence="4" id="KW-0677">Repeat</keyword>
<dbReference type="AlphaFoldDB" id="A0AAV8EB99"/>
<feature type="repeat" description="PPR" evidence="6">
    <location>
        <begin position="75"/>
        <end position="109"/>
    </location>
</feature>
<dbReference type="InterPro" id="IPR002885">
    <property type="entry name" value="PPR_rpt"/>
</dbReference>
<keyword evidence="3" id="KW-0934">Plastid</keyword>
<dbReference type="Proteomes" id="UP001140206">
    <property type="component" value="Chromosome 3"/>
</dbReference>
<dbReference type="FunFam" id="1.25.40.10:FF:000395">
    <property type="entry name" value="Pentatricopeptide repeat-containing protein chloroplastic"/>
    <property type="match status" value="1"/>
</dbReference>
<dbReference type="InterPro" id="IPR046849">
    <property type="entry name" value="E2_motif"/>
</dbReference>
<dbReference type="FunFam" id="1.25.40.10:FF:000366">
    <property type="entry name" value="Pentatricopeptide (PPR) repeat-containing protein"/>
    <property type="match status" value="1"/>
</dbReference>
<dbReference type="GO" id="GO:0008270">
    <property type="term" value="F:zinc ion binding"/>
    <property type="evidence" value="ECO:0007669"/>
    <property type="project" value="InterPro"/>
</dbReference>
<dbReference type="Pfam" id="PF14432">
    <property type="entry name" value="DYW_deaminase"/>
    <property type="match status" value="1"/>
</dbReference>
<organism evidence="8 9">
    <name type="scientific">Rhynchospora pubera</name>
    <dbReference type="NCBI Taxonomy" id="906938"/>
    <lineage>
        <taxon>Eukaryota</taxon>
        <taxon>Viridiplantae</taxon>
        <taxon>Streptophyta</taxon>
        <taxon>Embryophyta</taxon>
        <taxon>Tracheophyta</taxon>
        <taxon>Spermatophyta</taxon>
        <taxon>Magnoliopsida</taxon>
        <taxon>Liliopsida</taxon>
        <taxon>Poales</taxon>
        <taxon>Cyperaceae</taxon>
        <taxon>Cyperoideae</taxon>
        <taxon>Rhynchosporeae</taxon>
        <taxon>Rhynchospora</taxon>
    </lineage>
</organism>
<dbReference type="SUPFAM" id="SSF48452">
    <property type="entry name" value="TPR-like"/>
    <property type="match status" value="1"/>
</dbReference>
<dbReference type="InterPro" id="IPR032867">
    <property type="entry name" value="DYW_dom"/>
</dbReference>
<dbReference type="PANTHER" id="PTHR47926:SF373">
    <property type="entry name" value="TETRATRICOPEPTIDE-LIKE HELICAL DOMAIN SUPERFAMILY, DYW DOMAIN-CONTAINING PROTEIN"/>
    <property type="match status" value="1"/>
</dbReference>
<comment type="caution">
    <text evidence="8">The sequence shown here is derived from an EMBL/GenBank/DDBJ whole genome shotgun (WGS) entry which is preliminary data.</text>
</comment>
<evidence type="ECO:0000256" key="1">
    <source>
        <dbReference type="ARBA" id="ARBA00004229"/>
    </source>
</evidence>
<dbReference type="GO" id="GO:0009507">
    <property type="term" value="C:chloroplast"/>
    <property type="evidence" value="ECO:0007669"/>
    <property type="project" value="UniProtKB-SubCell"/>
</dbReference>
<evidence type="ECO:0000313" key="8">
    <source>
        <dbReference type="EMBL" id="KAJ4776835.1"/>
    </source>
</evidence>
<name>A0AAV8EB99_9POAL</name>
<keyword evidence="2" id="KW-0150">Chloroplast</keyword>
<dbReference type="InterPro" id="IPR046960">
    <property type="entry name" value="PPR_At4g14850-like_plant"/>
</dbReference>
<keyword evidence="9" id="KW-1185">Reference proteome</keyword>
<dbReference type="InterPro" id="IPR011990">
    <property type="entry name" value="TPR-like_helical_dom_sf"/>
</dbReference>
<dbReference type="Gene3D" id="1.25.40.10">
    <property type="entry name" value="Tetratricopeptide repeat domain"/>
    <property type="match status" value="4"/>
</dbReference>
<gene>
    <name evidence="8" type="ORF">LUZ62_061092</name>
</gene>
<evidence type="ECO:0000256" key="2">
    <source>
        <dbReference type="ARBA" id="ARBA00022528"/>
    </source>
</evidence>
<dbReference type="FunFam" id="1.25.40.10:FF:000031">
    <property type="entry name" value="Pentatricopeptide repeat-containing protein mitochondrial"/>
    <property type="match status" value="2"/>
</dbReference>
<dbReference type="InterPro" id="IPR046848">
    <property type="entry name" value="E_motif"/>
</dbReference>
<feature type="repeat" description="PPR" evidence="6">
    <location>
        <begin position="379"/>
        <end position="413"/>
    </location>
</feature>
<proteinExistence type="predicted"/>
<evidence type="ECO:0000256" key="5">
    <source>
        <dbReference type="ARBA" id="ARBA00022946"/>
    </source>
</evidence>
<keyword evidence="5" id="KW-0809">Transit peptide</keyword>
<evidence type="ECO:0000256" key="3">
    <source>
        <dbReference type="ARBA" id="ARBA00022640"/>
    </source>
</evidence>
<feature type="repeat" description="PPR" evidence="6">
    <location>
        <begin position="277"/>
        <end position="312"/>
    </location>
</feature>
<protein>
    <submittedName>
        <fullName evidence="8">Pentatricopeptide repeat-containing protein</fullName>
    </submittedName>
</protein>
<dbReference type="GO" id="GO:0003723">
    <property type="term" value="F:RNA binding"/>
    <property type="evidence" value="ECO:0007669"/>
    <property type="project" value="InterPro"/>
</dbReference>
<evidence type="ECO:0000313" key="9">
    <source>
        <dbReference type="Proteomes" id="UP001140206"/>
    </source>
</evidence>